<keyword evidence="2" id="KW-0812">Transmembrane</keyword>
<feature type="compositionally biased region" description="Basic and acidic residues" evidence="1">
    <location>
        <begin position="109"/>
        <end position="143"/>
    </location>
</feature>
<sequence>MVNVTFQITDDSEHNRNKKCFELLADIQETLNKKIAELNQTQNGNERFVQICYDIGKYLDDRDKEVKDCNYAQYTFIYEFIKSYFKEELAKSTNYMNCIDKLTSEKKNQIEKEPKADVAQRAGEDGRPQLRDQVKEDPAKSECDDSPCNTEHSGKQARDGRNQDNLGKVGEGSSHHIPGSSELSEPSDKLVPLNPELSSSEVDSVSGHTGQEGTKSAVHIAGHHGAEELHIGSSVPLQGRTHQGSYPNGDTHAQGSGKGRDLSVDAQAEAESNVSPPTSGEETLTDQSLSLGTSSTSLHALDGNILQPATKHPHDHLSLSVTTLPVSQPLQDEESSPTQEKSSSELALREKKRKSDQEDEPQKGKSKEQINSQDTGLAEITLYVEDGDLSTHVQEQQTTSIKTYLIIILASLGAMLLSVLLIKFTSLGAYFRRKKNEKRQKMREELDRIMYTPSNFDKDNIYLSYSQPEYSFYDAEYDN</sequence>
<evidence type="ECO:0000256" key="1">
    <source>
        <dbReference type="SAM" id="MobiDB-lite"/>
    </source>
</evidence>
<gene>
    <name evidence="3" type="ORF">POVCU1_057600</name>
</gene>
<accession>A0A1A8X4D8</accession>
<organism evidence="3 4">
    <name type="scientific">Plasmodium ovale curtisi</name>
    <dbReference type="NCBI Taxonomy" id="864141"/>
    <lineage>
        <taxon>Eukaryota</taxon>
        <taxon>Sar</taxon>
        <taxon>Alveolata</taxon>
        <taxon>Apicomplexa</taxon>
        <taxon>Aconoidasida</taxon>
        <taxon>Haemosporida</taxon>
        <taxon>Plasmodiidae</taxon>
        <taxon>Plasmodium</taxon>
        <taxon>Plasmodium (Plasmodium)</taxon>
    </lineage>
</organism>
<feature type="transmembrane region" description="Helical" evidence="2">
    <location>
        <begin position="404"/>
        <end position="431"/>
    </location>
</feature>
<reference evidence="4" key="1">
    <citation type="submission" date="2016-05" db="EMBL/GenBank/DDBJ databases">
        <authorList>
            <person name="Naeem Raeece"/>
        </authorList>
    </citation>
    <scope>NUCLEOTIDE SEQUENCE [LARGE SCALE GENOMIC DNA]</scope>
</reference>
<keyword evidence="2" id="KW-1133">Transmembrane helix</keyword>
<evidence type="ECO:0000256" key="2">
    <source>
        <dbReference type="SAM" id="Phobius"/>
    </source>
</evidence>
<feature type="region of interest" description="Disordered" evidence="1">
    <location>
        <begin position="109"/>
        <end position="290"/>
    </location>
</feature>
<evidence type="ECO:0000313" key="4">
    <source>
        <dbReference type="Proteomes" id="UP000078546"/>
    </source>
</evidence>
<evidence type="ECO:0000313" key="3">
    <source>
        <dbReference type="EMBL" id="SBT00103.1"/>
    </source>
</evidence>
<keyword evidence="2" id="KW-0472">Membrane</keyword>
<feature type="compositionally biased region" description="Polar residues" evidence="1">
    <location>
        <begin position="196"/>
        <end position="214"/>
    </location>
</feature>
<protein>
    <submittedName>
        <fullName evidence="3">PIR Superfamily Protein</fullName>
    </submittedName>
</protein>
<feature type="region of interest" description="Disordered" evidence="1">
    <location>
        <begin position="326"/>
        <end position="372"/>
    </location>
</feature>
<feature type="compositionally biased region" description="Polar residues" evidence="1">
    <location>
        <begin position="326"/>
        <end position="345"/>
    </location>
</feature>
<proteinExistence type="predicted"/>
<name>A0A1A8X4D8_PLAOA</name>
<feature type="compositionally biased region" description="Polar residues" evidence="1">
    <location>
        <begin position="270"/>
        <end position="282"/>
    </location>
</feature>
<dbReference type="Proteomes" id="UP000078546">
    <property type="component" value="Unassembled WGS sequence"/>
</dbReference>
<feature type="compositionally biased region" description="Basic and acidic residues" evidence="1">
    <location>
        <begin position="347"/>
        <end position="368"/>
    </location>
</feature>
<dbReference type="AlphaFoldDB" id="A0A1A8X4D8"/>
<feature type="compositionally biased region" description="Basic and acidic residues" evidence="1">
    <location>
        <begin position="152"/>
        <end position="162"/>
    </location>
</feature>
<feature type="compositionally biased region" description="Polar residues" evidence="1">
    <location>
        <begin position="240"/>
        <end position="254"/>
    </location>
</feature>
<dbReference type="EMBL" id="FLQV01001714">
    <property type="protein sequence ID" value="SBT00103.1"/>
    <property type="molecule type" value="Genomic_DNA"/>
</dbReference>